<evidence type="ECO:0000313" key="3">
    <source>
        <dbReference type="Proteomes" id="UP000004578"/>
    </source>
</evidence>
<keyword evidence="3" id="KW-1185">Reference proteome</keyword>
<feature type="domain" description="Beta-lactamase-related" evidence="1">
    <location>
        <begin position="9"/>
        <end position="302"/>
    </location>
</feature>
<dbReference type="Gene3D" id="3.40.710.10">
    <property type="entry name" value="DD-peptidase/beta-lactamase superfamily"/>
    <property type="match status" value="1"/>
</dbReference>
<dbReference type="OrthoDB" id="3174977at2"/>
<dbReference type="EMBL" id="AKFS01000210">
    <property type="protein sequence ID" value="EJF42756.1"/>
    <property type="molecule type" value="Genomic_DNA"/>
</dbReference>
<name>J0X2A4_9ACTO</name>
<accession>J0X2A4</accession>
<dbReference type="PATRIC" id="fig|1125717.3.peg.1301"/>
<sequence>MGAILKHSSIHSAAVLLHQGGATAEAVKGGMTQQTLFATASVSKLYTHAIVFRLIDQGLVGYDAELGSLLPAEEVGRLPHGASVTVRQLIDQTTGFADFESERQRDGTVLFEQLLRPGGDRAVDYDDALGILARIPAKRTPGRRAHYSDANAMLLGRVAEAVAGVTIHHLLDEAVCRPLGLTATHYAAAGERVEPVYHGKRAVECGQYLASQTARGGVIATNTELMAFLRAFFNGGLFDPAHIADPVFRPIQFVPLRYGSGMMRLAVPRVLSPLVPAPEIVGHSGTTGSFAFYCPSKDAYVCGTINQIARRPFDVVYRMLATAR</sequence>
<dbReference type="PANTHER" id="PTHR43283">
    <property type="entry name" value="BETA-LACTAMASE-RELATED"/>
    <property type="match status" value="1"/>
</dbReference>
<dbReference type="InterPro" id="IPR050789">
    <property type="entry name" value="Diverse_Enzym_Activities"/>
</dbReference>
<dbReference type="Proteomes" id="UP000004578">
    <property type="component" value="Unassembled WGS sequence"/>
</dbReference>
<dbReference type="SUPFAM" id="SSF56601">
    <property type="entry name" value="beta-lactamase/transpeptidase-like"/>
    <property type="match status" value="1"/>
</dbReference>
<dbReference type="AlphaFoldDB" id="J0X2A4"/>
<dbReference type="InterPro" id="IPR001466">
    <property type="entry name" value="Beta-lactam-related"/>
</dbReference>
<dbReference type="RefSeq" id="WP_005870802.1">
    <property type="nucleotide sequence ID" value="NZ_AKFS01000210.1"/>
</dbReference>
<organism evidence="2 3">
    <name type="scientific">Schaalia georgiae F0490</name>
    <dbReference type="NCBI Taxonomy" id="1125717"/>
    <lineage>
        <taxon>Bacteria</taxon>
        <taxon>Bacillati</taxon>
        <taxon>Actinomycetota</taxon>
        <taxon>Actinomycetes</taxon>
        <taxon>Actinomycetales</taxon>
        <taxon>Actinomycetaceae</taxon>
        <taxon>Schaalia</taxon>
    </lineage>
</organism>
<gene>
    <name evidence="2" type="ORF">HMPREF1317_1385</name>
</gene>
<evidence type="ECO:0000259" key="1">
    <source>
        <dbReference type="Pfam" id="PF00144"/>
    </source>
</evidence>
<proteinExistence type="predicted"/>
<evidence type="ECO:0000313" key="2">
    <source>
        <dbReference type="EMBL" id="EJF42756.1"/>
    </source>
</evidence>
<comment type="caution">
    <text evidence="2">The sequence shown here is derived from an EMBL/GenBank/DDBJ whole genome shotgun (WGS) entry which is preliminary data.</text>
</comment>
<protein>
    <submittedName>
        <fullName evidence="2">Beta-lactamase</fullName>
    </submittedName>
</protein>
<reference evidence="2 3" key="1">
    <citation type="submission" date="2012-05" db="EMBL/GenBank/DDBJ databases">
        <authorList>
            <person name="Harkins D.M."/>
            <person name="Madupu R."/>
            <person name="Durkin A.S."/>
            <person name="Torralba M."/>
            <person name="Methe B."/>
            <person name="Sutton G.G."/>
            <person name="Nelson K.E."/>
        </authorList>
    </citation>
    <scope>NUCLEOTIDE SEQUENCE [LARGE SCALE GENOMIC DNA]</scope>
    <source>
        <strain evidence="2 3">F0490</strain>
    </source>
</reference>
<dbReference type="InterPro" id="IPR012338">
    <property type="entry name" value="Beta-lactam/transpept-like"/>
</dbReference>
<dbReference type="Pfam" id="PF00144">
    <property type="entry name" value="Beta-lactamase"/>
    <property type="match status" value="1"/>
</dbReference>